<dbReference type="PANTHER" id="PTHR33164">
    <property type="entry name" value="TRANSCRIPTIONAL REGULATOR, MARR FAMILY"/>
    <property type="match status" value="1"/>
</dbReference>
<evidence type="ECO:0000256" key="3">
    <source>
        <dbReference type="ARBA" id="ARBA00023163"/>
    </source>
</evidence>
<dbReference type="SMART" id="SM00347">
    <property type="entry name" value="HTH_MARR"/>
    <property type="match status" value="1"/>
</dbReference>
<protein>
    <submittedName>
        <fullName evidence="5">Winged helix DNA-binding protein</fullName>
    </submittedName>
</protein>
<dbReference type="GO" id="GO:0003677">
    <property type="term" value="F:DNA binding"/>
    <property type="evidence" value="ECO:0007669"/>
    <property type="project" value="UniProtKB-KW"/>
</dbReference>
<evidence type="ECO:0000259" key="4">
    <source>
        <dbReference type="PROSITE" id="PS50995"/>
    </source>
</evidence>
<dbReference type="InterPro" id="IPR036388">
    <property type="entry name" value="WH-like_DNA-bd_sf"/>
</dbReference>
<proteinExistence type="predicted"/>
<organism evidence="5 6">
    <name type="scientific">Candidatus Fusicatenibacter intestinigallinarum</name>
    <dbReference type="NCBI Taxonomy" id="2838598"/>
    <lineage>
        <taxon>Bacteria</taxon>
        <taxon>Bacillati</taxon>
        <taxon>Bacillota</taxon>
        <taxon>Clostridia</taxon>
        <taxon>Lachnospirales</taxon>
        <taxon>Lachnospiraceae</taxon>
        <taxon>Fusicatenibacter</taxon>
    </lineage>
</organism>
<sequence length="157" mass="18304">MNSMELNQLCQWADDLYQFVMVMMDHMKQPRDYGTGKILNMVEIHTLSMISESPGICISDVAKRWNRTLSAASRNIDRLAAKGYVEKKKTDGNGKTVHLYLTEKGQNLADLHRAYDLEKTEKFARLLARKYSMEDLGKWNEMLKIIQQFYTMTDQEK</sequence>
<dbReference type="GO" id="GO:0006950">
    <property type="term" value="P:response to stress"/>
    <property type="evidence" value="ECO:0007669"/>
    <property type="project" value="TreeGrafter"/>
</dbReference>
<dbReference type="InterPro" id="IPR036390">
    <property type="entry name" value="WH_DNA-bd_sf"/>
</dbReference>
<evidence type="ECO:0000313" key="5">
    <source>
        <dbReference type="EMBL" id="HJC16203.1"/>
    </source>
</evidence>
<keyword evidence="2 5" id="KW-0238">DNA-binding</keyword>
<dbReference type="InterPro" id="IPR000835">
    <property type="entry name" value="HTH_MarR-typ"/>
</dbReference>
<dbReference type="GO" id="GO:0003700">
    <property type="term" value="F:DNA-binding transcription factor activity"/>
    <property type="evidence" value="ECO:0007669"/>
    <property type="project" value="InterPro"/>
</dbReference>
<dbReference type="PROSITE" id="PS01117">
    <property type="entry name" value="HTH_MARR_1"/>
    <property type="match status" value="1"/>
</dbReference>
<dbReference type="PANTHER" id="PTHR33164:SF89">
    <property type="entry name" value="MARR FAMILY REGULATORY PROTEIN"/>
    <property type="match status" value="1"/>
</dbReference>
<gene>
    <name evidence="5" type="ORF">H9705_10385</name>
</gene>
<dbReference type="SUPFAM" id="SSF46785">
    <property type="entry name" value="Winged helix' DNA-binding domain"/>
    <property type="match status" value="1"/>
</dbReference>
<dbReference type="Gene3D" id="1.10.10.10">
    <property type="entry name" value="Winged helix-like DNA-binding domain superfamily/Winged helix DNA-binding domain"/>
    <property type="match status" value="1"/>
</dbReference>
<accession>A0A9D2NCU5</accession>
<evidence type="ECO:0000313" key="6">
    <source>
        <dbReference type="Proteomes" id="UP000823849"/>
    </source>
</evidence>
<reference evidence="5" key="1">
    <citation type="journal article" date="2021" name="PeerJ">
        <title>Extensive microbial diversity within the chicken gut microbiome revealed by metagenomics and culture.</title>
        <authorList>
            <person name="Gilroy R."/>
            <person name="Ravi A."/>
            <person name="Getino M."/>
            <person name="Pursley I."/>
            <person name="Horton D.L."/>
            <person name="Alikhan N.F."/>
            <person name="Baker D."/>
            <person name="Gharbi K."/>
            <person name="Hall N."/>
            <person name="Watson M."/>
            <person name="Adriaenssens E.M."/>
            <person name="Foster-Nyarko E."/>
            <person name="Jarju S."/>
            <person name="Secka A."/>
            <person name="Antonio M."/>
            <person name="Oren A."/>
            <person name="Chaudhuri R.R."/>
            <person name="La Ragione R."/>
            <person name="Hildebrand F."/>
            <person name="Pallen M.J."/>
        </authorList>
    </citation>
    <scope>NUCLEOTIDE SEQUENCE</scope>
    <source>
        <strain evidence="5">CHK185-5351</strain>
    </source>
</reference>
<dbReference type="AlphaFoldDB" id="A0A9D2NCU5"/>
<dbReference type="Pfam" id="PF01047">
    <property type="entry name" value="MarR"/>
    <property type="match status" value="1"/>
</dbReference>
<comment type="caution">
    <text evidence="5">The sequence shown here is derived from an EMBL/GenBank/DDBJ whole genome shotgun (WGS) entry which is preliminary data.</text>
</comment>
<dbReference type="EMBL" id="DWWU01000042">
    <property type="protein sequence ID" value="HJC16203.1"/>
    <property type="molecule type" value="Genomic_DNA"/>
</dbReference>
<evidence type="ECO:0000256" key="1">
    <source>
        <dbReference type="ARBA" id="ARBA00023015"/>
    </source>
</evidence>
<dbReference type="Proteomes" id="UP000823849">
    <property type="component" value="Unassembled WGS sequence"/>
</dbReference>
<evidence type="ECO:0000256" key="2">
    <source>
        <dbReference type="ARBA" id="ARBA00023125"/>
    </source>
</evidence>
<reference evidence="5" key="2">
    <citation type="submission" date="2021-04" db="EMBL/GenBank/DDBJ databases">
        <authorList>
            <person name="Gilroy R."/>
        </authorList>
    </citation>
    <scope>NUCLEOTIDE SEQUENCE</scope>
    <source>
        <strain evidence="5">CHK185-5351</strain>
    </source>
</reference>
<keyword evidence="3" id="KW-0804">Transcription</keyword>
<name>A0A9D2NCU5_9FIRM</name>
<dbReference type="InterPro" id="IPR039422">
    <property type="entry name" value="MarR/SlyA-like"/>
</dbReference>
<dbReference type="InterPro" id="IPR023187">
    <property type="entry name" value="Tscrpt_reg_MarR-type_CS"/>
</dbReference>
<dbReference type="PROSITE" id="PS50995">
    <property type="entry name" value="HTH_MARR_2"/>
    <property type="match status" value="1"/>
</dbReference>
<keyword evidence="1" id="KW-0805">Transcription regulation</keyword>
<feature type="domain" description="HTH marR-type" evidence="4">
    <location>
        <begin position="13"/>
        <end position="151"/>
    </location>
</feature>